<dbReference type="EMBL" id="CP158374">
    <property type="protein sequence ID" value="XBX81793.1"/>
    <property type="molecule type" value="Genomic_DNA"/>
</dbReference>
<reference evidence="2" key="1">
    <citation type="submission" date="2024-05" db="EMBL/GenBank/DDBJ databases">
        <authorList>
            <person name="Yu L."/>
        </authorList>
    </citation>
    <scope>NUCLEOTIDE SEQUENCE</scope>
    <source>
        <strain evidence="2">G08B096</strain>
    </source>
</reference>
<gene>
    <name evidence="2" type="ORF">ABIQ69_14405</name>
</gene>
<dbReference type="InterPro" id="IPR000073">
    <property type="entry name" value="AB_hydrolase_1"/>
</dbReference>
<evidence type="ECO:0000259" key="1">
    <source>
        <dbReference type="Pfam" id="PF12697"/>
    </source>
</evidence>
<dbReference type="RefSeq" id="WP_350347816.1">
    <property type="nucleotide sequence ID" value="NZ_CP158374.1"/>
</dbReference>
<sequence>MTTLLLHGLGADRRQPLKLFSPVLAAIDGADGPVVAIDVRAHGTFHEVGTPADFALDRLAAEAAAATVAEVPRLIQAEDAPDDAALGPAPLTVIGISMGAAIALRLALDGLLPVDRAVFVRPSFDDRSLPPNLRAFPVIGERLHDAGADGAAEFRETNLYHEVERVSPAGAAGLLAQFTAPLAEERAMRLVEVPRNRAFSDDAELAGLAGRGIRSLVVGAPRDPVHPLATAERWAGALGVPLETVPARDDGLAAQTAAMRDAVGRWLALTARA</sequence>
<dbReference type="GO" id="GO:0016787">
    <property type="term" value="F:hydrolase activity"/>
    <property type="evidence" value="ECO:0007669"/>
    <property type="project" value="UniProtKB-KW"/>
</dbReference>
<dbReference type="InterPro" id="IPR029058">
    <property type="entry name" value="AB_hydrolase_fold"/>
</dbReference>
<protein>
    <submittedName>
        <fullName evidence="2">Alpha/beta fold hydrolase</fullName>
    </submittedName>
</protein>
<dbReference type="Pfam" id="PF12697">
    <property type="entry name" value="Abhydrolase_6"/>
    <property type="match status" value="1"/>
</dbReference>
<name>A0AAU7W4L7_9MICO</name>
<dbReference type="Gene3D" id="3.40.50.1820">
    <property type="entry name" value="alpha/beta hydrolase"/>
    <property type="match status" value="1"/>
</dbReference>
<evidence type="ECO:0000313" key="2">
    <source>
        <dbReference type="EMBL" id="XBX81793.1"/>
    </source>
</evidence>
<dbReference type="SUPFAM" id="SSF53474">
    <property type="entry name" value="alpha/beta-Hydrolases"/>
    <property type="match status" value="1"/>
</dbReference>
<organism evidence="2">
    <name type="scientific">Agromyces sp. G08B096</name>
    <dbReference type="NCBI Taxonomy" id="3156399"/>
    <lineage>
        <taxon>Bacteria</taxon>
        <taxon>Bacillati</taxon>
        <taxon>Actinomycetota</taxon>
        <taxon>Actinomycetes</taxon>
        <taxon>Micrococcales</taxon>
        <taxon>Microbacteriaceae</taxon>
        <taxon>Agromyces</taxon>
    </lineage>
</organism>
<accession>A0AAU7W4L7</accession>
<feature type="domain" description="AB hydrolase-1" evidence="1">
    <location>
        <begin position="4"/>
        <end position="246"/>
    </location>
</feature>
<dbReference type="AlphaFoldDB" id="A0AAU7W4L7"/>
<proteinExistence type="predicted"/>
<keyword evidence="2" id="KW-0378">Hydrolase</keyword>